<keyword evidence="2" id="KW-1185">Reference proteome</keyword>
<organism evidence="2 3">
    <name type="scientific">Acrobeloides nanus</name>
    <dbReference type="NCBI Taxonomy" id="290746"/>
    <lineage>
        <taxon>Eukaryota</taxon>
        <taxon>Metazoa</taxon>
        <taxon>Ecdysozoa</taxon>
        <taxon>Nematoda</taxon>
        <taxon>Chromadorea</taxon>
        <taxon>Rhabditida</taxon>
        <taxon>Tylenchina</taxon>
        <taxon>Cephalobomorpha</taxon>
        <taxon>Cephaloboidea</taxon>
        <taxon>Cephalobidae</taxon>
        <taxon>Acrobeloides</taxon>
    </lineage>
</organism>
<dbReference type="InterPro" id="IPR023393">
    <property type="entry name" value="START-like_dom_sf"/>
</dbReference>
<sequence length="645" mass="73941">MKKLPFSKPNVILQDESFEIPAYITRQALGRNALIGGFYNAKKDIVCGSNLFTEQLPEKFLSSDIHNHKDVKEMVGDSFEEKFLNLEIEDELKASYFAHVNFGMNISGHTNFLTVRRGSYKETLFSLIYRYSTRTTKLNMDHIDGFLQQNINEIPSDATHVITGIEYGGIAIFTLTGDDNENDDMEHLKETLKSIEKNNPSSGIEMNENWKLHLYYDLSAMPKEIKDLDEAREFYHKFDIKIHAIPFFKINCEMGSFFSTGNTNTKRRNINSPIVRGYVEMDKLMKMQRNIAHQAETIDKFLKNFSANDGRPVKLDEVEKTSEMCTNLQENLTMLNEVLQFIHAKHGEKNKITDKEIKELEAQGKLPYNSETVIELNNAINNQFANLNINNTNGNEDPLMAEIQEITAEQLRYAKAGIDDSAWKLFCENGDLQVYSRRVDEGDSIACPPLKAMNTVQGVTAKEYIDIYFDPDLKTDWDTTVDSSQLVDTLKPNILIIHQIHKWVPPASQRESVIWTHMCDVSKYRDPNAFDAYMVCNHTIDRDDLPLAHPSNVRLKVKVAMLCQTFINRKQSGAKLTRNDVSCKITYVAQIHPGGLVPIVAMMQVYKREFPKFFRNFTKYVCEIVQDKPLKLEAPQENSPIACNF</sequence>
<evidence type="ECO:0000259" key="1">
    <source>
        <dbReference type="PROSITE" id="PS50848"/>
    </source>
</evidence>
<dbReference type="Proteomes" id="UP000887540">
    <property type="component" value="Unplaced"/>
</dbReference>
<feature type="domain" description="START" evidence="1">
    <location>
        <begin position="416"/>
        <end position="626"/>
    </location>
</feature>
<dbReference type="Gene3D" id="3.30.530.20">
    <property type="match status" value="1"/>
</dbReference>
<dbReference type="GO" id="GO:0035621">
    <property type="term" value="P:ER to Golgi ceramide transport"/>
    <property type="evidence" value="ECO:0007669"/>
    <property type="project" value="TreeGrafter"/>
</dbReference>
<dbReference type="SUPFAM" id="SSF55961">
    <property type="entry name" value="Bet v1-like"/>
    <property type="match status" value="1"/>
</dbReference>
<dbReference type="Pfam" id="PF24674">
    <property type="entry name" value="MACPF_SNTX"/>
    <property type="match status" value="1"/>
</dbReference>
<dbReference type="InterPro" id="IPR002913">
    <property type="entry name" value="START_lipid-bd_dom"/>
</dbReference>
<reference evidence="3" key="1">
    <citation type="submission" date="2022-11" db="UniProtKB">
        <authorList>
            <consortium name="WormBaseParasite"/>
        </authorList>
    </citation>
    <scope>IDENTIFICATION</scope>
</reference>
<dbReference type="GO" id="GO:0005737">
    <property type="term" value="C:cytoplasm"/>
    <property type="evidence" value="ECO:0007669"/>
    <property type="project" value="UniProtKB-ARBA"/>
</dbReference>
<dbReference type="AlphaFoldDB" id="A0A914C916"/>
<dbReference type="InterPro" id="IPR056072">
    <property type="entry name" value="SNTX_MACPF/CDC-like_dom"/>
</dbReference>
<dbReference type="PANTHER" id="PTHR19308">
    <property type="entry name" value="PHOSPHATIDYLCHOLINE TRANSFER PROTEIN"/>
    <property type="match status" value="1"/>
</dbReference>
<accession>A0A914C916</accession>
<dbReference type="SMART" id="SM00234">
    <property type="entry name" value="START"/>
    <property type="match status" value="1"/>
</dbReference>
<dbReference type="Pfam" id="PF01852">
    <property type="entry name" value="START"/>
    <property type="match status" value="1"/>
</dbReference>
<evidence type="ECO:0000313" key="2">
    <source>
        <dbReference type="Proteomes" id="UP000887540"/>
    </source>
</evidence>
<evidence type="ECO:0000313" key="3">
    <source>
        <dbReference type="WBParaSite" id="ACRNAN_Path_610.g2277.t2"/>
    </source>
</evidence>
<protein>
    <submittedName>
        <fullName evidence="3">START domain-containing protein</fullName>
    </submittedName>
</protein>
<dbReference type="InterPro" id="IPR051213">
    <property type="entry name" value="START_lipid_transfer"/>
</dbReference>
<proteinExistence type="predicted"/>
<dbReference type="GO" id="GO:0008289">
    <property type="term" value="F:lipid binding"/>
    <property type="evidence" value="ECO:0007669"/>
    <property type="project" value="InterPro"/>
</dbReference>
<dbReference type="PANTHER" id="PTHR19308:SF53">
    <property type="entry name" value="CERAMIDE TRANSFER PROTEIN"/>
    <property type="match status" value="1"/>
</dbReference>
<name>A0A914C916_9BILA</name>
<dbReference type="PROSITE" id="PS50848">
    <property type="entry name" value="START"/>
    <property type="match status" value="1"/>
</dbReference>
<dbReference type="WBParaSite" id="ACRNAN_Path_610.g2277.t2">
    <property type="protein sequence ID" value="ACRNAN_Path_610.g2277.t2"/>
    <property type="gene ID" value="ACRNAN_Path_610.g2277"/>
</dbReference>